<evidence type="ECO:0000313" key="2">
    <source>
        <dbReference type="Proteomes" id="UP000199589"/>
    </source>
</evidence>
<accession>A0A1I4AVA9</accession>
<dbReference type="AlphaFoldDB" id="A0A1I4AVA9"/>
<dbReference type="RefSeq" id="WP_232226854.1">
    <property type="nucleotide sequence ID" value="NZ_FOSJ01000056.1"/>
</dbReference>
<sequence length="130" mass="15024">MIAKNRYVACTVLVKDEDDRFVFLVKKEAEGFSFPATEVLPRKTGLACIIDRMKEVLLLDVEKLELNELTNAVVANHRVPLFVFNYEDEQIKSPMELLPEDSELTWEHSEKITKTLKDWEISGVPQFLLI</sequence>
<dbReference type="STRING" id="258723.GCA_900169305_01819"/>
<dbReference type="EMBL" id="FOSJ01000056">
    <property type="protein sequence ID" value="SFK60395.1"/>
    <property type="molecule type" value="Genomic_DNA"/>
</dbReference>
<dbReference type="Proteomes" id="UP000199589">
    <property type="component" value="Unassembled WGS sequence"/>
</dbReference>
<organism evidence="1 2">
    <name type="scientific">Marinilactibacillus piezotolerans</name>
    <dbReference type="NCBI Taxonomy" id="258723"/>
    <lineage>
        <taxon>Bacteria</taxon>
        <taxon>Bacillati</taxon>
        <taxon>Bacillota</taxon>
        <taxon>Bacilli</taxon>
        <taxon>Lactobacillales</taxon>
        <taxon>Carnobacteriaceae</taxon>
        <taxon>Marinilactibacillus</taxon>
    </lineage>
</organism>
<evidence type="ECO:0000313" key="1">
    <source>
        <dbReference type="EMBL" id="SFK60395.1"/>
    </source>
</evidence>
<name>A0A1I4AVA9_9LACT</name>
<reference evidence="2" key="1">
    <citation type="submission" date="2016-10" db="EMBL/GenBank/DDBJ databases">
        <authorList>
            <person name="Varghese N."/>
            <person name="Submissions S."/>
        </authorList>
    </citation>
    <scope>NUCLEOTIDE SEQUENCE [LARGE SCALE GENOMIC DNA]</scope>
    <source>
        <strain evidence="2">DSM 16108</strain>
    </source>
</reference>
<protein>
    <recommendedName>
        <fullName evidence="3">Nudix hydrolase domain-containing protein</fullName>
    </recommendedName>
</protein>
<proteinExistence type="predicted"/>
<gene>
    <name evidence="1" type="ORF">SAMN04488569_105613</name>
</gene>
<evidence type="ECO:0008006" key="3">
    <source>
        <dbReference type="Google" id="ProtNLM"/>
    </source>
</evidence>
<keyword evidence="2" id="KW-1185">Reference proteome</keyword>